<organism evidence="3 4">
    <name type="scientific">Phialocephala subalpina</name>
    <dbReference type="NCBI Taxonomy" id="576137"/>
    <lineage>
        <taxon>Eukaryota</taxon>
        <taxon>Fungi</taxon>
        <taxon>Dikarya</taxon>
        <taxon>Ascomycota</taxon>
        <taxon>Pezizomycotina</taxon>
        <taxon>Leotiomycetes</taxon>
        <taxon>Helotiales</taxon>
        <taxon>Mollisiaceae</taxon>
        <taxon>Phialocephala</taxon>
        <taxon>Phialocephala fortinii species complex</taxon>
    </lineage>
</organism>
<feature type="region of interest" description="Disordered" evidence="1">
    <location>
        <begin position="193"/>
        <end position="215"/>
    </location>
</feature>
<dbReference type="PANTHER" id="PTHR24359:SF1">
    <property type="entry name" value="INHIBITOR OF NUCLEAR FACTOR KAPPA-B KINASE EPSILON SUBUNIT HOMOLOG 1-RELATED"/>
    <property type="match status" value="1"/>
</dbReference>
<feature type="compositionally biased region" description="Basic and acidic residues" evidence="1">
    <location>
        <begin position="1"/>
        <end position="17"/>
    </location>
</feature>
<feature type="region of interest" description="Disordered" evidence="1">
    <location>
        <begin position="111"/>
        <end position="134"/>
    </location>
</feature>
<dbReference type="EMBL" id="FJOG01000022">
    <property type="protein sequence ID" value="CZR63081.1"/>
    <property type="molecule type" value="Genomic_DNA"/>
</dbReference>
<feature type="region of interest" description="Disordered" evidence="1">
    <location>
        <begin position="148"/>
        <end position="181"/>
    </location>
</feature>
<feature type="compositionally biased region" description="Basic and acidic residues" evidence="1">
    <location>
        <begin position="148"/>
        <end position="159"/>
    </location>
</feature>
<keyword evidence="4" id="KW-1185">Reference proteome</keyword>
<gene>
    <name evidence="3" type="ORF">PAC_12978</name>
</gene>
<dbReference type="PROSITE" id="PS50011">
    <property type="entry name" value="PROTEIN_KINASE_DOM"/>
    <property type="match status" value="1"/>
</dbReference>
<feature type="compositionally biased region" description="Polar residues" evidence="1">
    <location>
        <begin position="160"/>
        <end position="175"/>
    </location>
</feature>
<dbReference type="Gene3D" id="1.10.510.10">
    <property type="entry name" value="Transferase(Phosphotransferase) domain 1"/>
    <property type="match status" value="1"/>
</dbReference>
<dbReference type="Gene3D" id="3.30.200.20">
    <property type="entry name" value="Phosphorylase Kinase, domain 1"/>
    <property type="match status" value="1"/>
</dbReference>
<dbReference type="InterPro" id="IPR000719">
    <property type="entry name" value="Prot_kinase_dom"/>
</dbReference>
<dbReference type="AlphaFoldDB" id="A0A1L7XDI3"/>
<feature type="compositionally biased region" description="Polar residues" evidence="1">
    <location>
        <begin position="68"/>
        <end position="80"/>
    </location>
</feature>
<feature type="domain" description="Protein kinase" evidence="2">
    <location>
        <begin position="380"/>
        <end position="718"/>
    </location>
</feature>
<protein>
    <recommendedName>
        <fullName evidence="2">Protein kinase domain-containing protein</fullName>
    </recommendedName>
</protein>
<dbReference type="SUPFAM" id="SSF56112">
    <property type="entry name" value="Protein kinase-like (PK-like)"/>
    <property type="match status" value="1"/>
</dbReference>
<evidence type="ECO:0000313" key="4">
    <source>
        <dbReference type="Proteomes" id="UP000184330"/>
    </source>
</evidence>
<evidence type="ECO:0000259" key="2">
    <source>
        <dbReference type="PROSITE" id="PS50011"/>
    </source>
</evidence>
<dbReference type="OrthoDB" id="1046782at2759"/>
<evidence type="ECO:0000313" key="3">
    <source>
        <dbReference type="EMBL" id="CZR63081.1"/>
    </source>
</evidence>
<dbReference type="InterPro" id="IPR011009">
    <property type="entry name" value="Kinase-like_dom_sf"/>
</dbReference>
<name>A0A1L7XDI3_9HELO</name>
<dbReference type="Pfam" id="PF00069">
    <property type="entry name" value="Pkinase"/>
    <property type="match status" value="1"/>
</dbReference>
<dbReference type="GO" id="GO:0004674">
    <property type="term" value="F:protein serine/threonine kinase activity"/>
    <property type="evidence" value="ECO:0007669"/>
    <property type="project" value="TreeGrafter"/>
</dbReference>
<dbReference type="Proteomes" id="UP000184330">
    <property type="component" value="Unassembled WGS sequence"/>
</dbReference>
<proteinExistence type="predicted"/>
<accession>A0A1L7XDI3</accession>
<dbReference type="SMART" id="SM00220">
    <property type="entry name" value="S_TKc"/>
    <property type="match status" value="1"/>
</dbReference>
<sequence>MADHFEEHKKALRKEPEVSGTSSSMDPSNMTKSSYCSVVRSSVEAPLSVTHSTGPESSVPSPPERRFANSSPDLESSSTALLDFGHTNGAQPPTLSLSALAGNASILAADTRPQDDEVCSNASTSSDASSIPSAHIADASASTLGDRLKGAFSEQEKSDSMSQSYNRPCSPQTQLGIADSRVPPDLVISRAEVSRGARSSARRETSRLFNPDPVPNARQQLLDARVPNEGRFFIPIDSINSIITKEMVTFQLKAQRDWMHRGRETSIGTMVEDCAPKLFGVLTIICNPGTIVDFLSNGITDRALPLSGSNLSHLTRIPFPRWTSINGYETPPSARWTSWEVEEFCRVQWWFLAPVFEFNPSCRVDHYELEDERVLPYMNSDDKASKVEGGFSEVWPVRIHPSHQRALKPQDDIYPLVAVKRLHSTNKDAFQAEVENLKAFNENKNEHIIELLATYQHQGRYHLVFPYADYNLRSHWKRTPRPWLTPDITLWTVEQMLGLTGAIACIHSSSFVRKPSTTSASHGLLQVDTKEERFGRHGDIKPENILWSNDVNGDEKGMLKITDFGLSQRHSQDSRSRVDPTTIGCSPTYAPPELALQQPVSRSYDIWSLGCVFVECITWLLAGADAIVDFALARGLKNGKAGVDENTFYQLKALRRTPGPIAVVKDSVISWIQQLRENSRCSALVHDLLDLVQFRVLVVEPALRITAQTLAKSLHDMLARGKVDVSYMLTPAPGFSLQNVRPEKRTLCTDPSDTLLEDSAKRQKLPNPL</sequence>
<dbReference type="PANTHER" id="PTHR24359">
    <property type="entry name" value="SERINE/THREONINE-PROTEIN KINASE SBK1"/>
    <property type="match status" value="1"/>
</dbReference>
<evidence type="ECO:0000256" key="1">
    <source>
        <dbReference type="SAM" id="MobiDB-lite"/>
    </source>
</evidence>
<reference evidence="3 4" key="1">
    <citation type="submission" date="2016-03" db="EMBL/GenBank/DDBJ databases">
        <authorList>
            <person name="Ploux O."/>
        </authorList>
    </citation>
    <scope>NUCLEOTIDE SEQUENCE [LARGE SCALE GENOMIC DNA]</scope>
    <source>
        <strain evidence="3 4">UAMH 11012</strain>
    </source>
</reference>
<dbReference type="GO" id="GO:0005524">
    <property type="term" value="F:ATP binding"/>
    <property type="evidence" value="ECO:0007669"/>
    <property type="project" value="InterPro"/>
</dbReference>
<feature type="compositionally biased region" description="Polar residues" evidence="1">
    <location>
        <begin position="19"/>
        <end position="40"/>
    </location>
</feature>
<feature type="compositionally biased region" description="Low complexity" evidence="1">
    <location>
        <begin position="120"/>
        <end position="134"/>
    </location>
</feature>
<feature type="region of interest" description="Disordered" evidence="1">
    <location>
        <begin position="1"/>
        <end position="89"/>
    </location>
</feature>